<dbReference type="Pfam" id="PF12837">
    <property type="entry name" value="Fer4_6"/>
    <property type="match status" value="1"/>
</dbReference>
<name>A0A0U9HFM0_9FIRM</name>
<dbReference type="RefSeq" id="WP_059032203.1">
    <property type="nucleotide sequence ID" value="NZ_DF977000.1"/>
</dbReference>
<reference evidence="2" key="1">
    <citation type="journal article" date="2016" name="Genome Announc.">
        <title>Draft Genome Sequence of the Syntrophic Lactate-Degrading Bacterium Tepidanaerobacter syntrophicus JLT.</title>
        <authorList>
            <person name="Matsuura N."/>
            <person name="Ohashi A."/>
            <person name="Tourlousse D.M."/>
            <person name="Sekiguchi Y."/>
        </authorList>
    </citation>
    <scope>NUCLEOTIDE SEQUENCE [LARGE SCALE GENOMIC DNA]</scope>
    <source>
        <strain evidence="2">JL</strain>
    </source>
</reference>
<dbReference type="Gene3D" id="3.30.70.20">
    <property type="match status" value="1"/>
</dbReference>
<keyword evidence="3" id="KW-1185">Reference proteome</keyword>
<dbReference type="Proteomes" id="UP000062160">
    <property type="component" value="Unassembled WGS sequence"/>
</dbReference>
<gene>
    <name evidence="2" type="ORF">TSYNT_6308</name>
</gene>
<feature type="domain" description="4Fe-4S ferredoxin-type" evidence="1">
    <location>
        <begin position="34"/>
        <end position="63"/>
    </location>
</feature>
<dbReference type="InterPro" id="IPR052911">
    <property type="entry name" value="Corrinoid_activation_enz"/>
</dbReference>
<dbReference type="SUPFAM" id="SSF54862">
    <property type="entry name" value="4Fe-4S ferredoxins"/>
    <property type="match status" value="1"/>
</dbReference>
<feature type="domain" description="4Fe-4S ferredoxin-type" evidence="1">
    <location>
        <begin position="4"/>
        <end position="33"/>
    </location>
</feature>
<evidence type="ECO:0000313" key="2">
    <source>
        <dbReference type="EMBL" id="GAQ24923.1"/>
    </source>
</evidence>
<evidence type="ECO:0000259" key="1">
    <source>
        <dbReference type="PROSITE" id="PS51379"/>
    </source>
</evidence>
<protein>
    <submittedName>
        <fullName evidence="2">4Fe-4S binding domain-containing protein</fullName>
    </submittedName>
</protein>
<sequence>MKRKIVTIDEEKCNGCGLCASACHEGALQLIDGKAKLVSETYCDGLGDCLPKCPTGAITIREMEAAPYNEEAVKKNMMAKNAKNTQDASENKLPCGCPGSRVKTLNKEDNQKIGYAAVKEQSRLAQWPCQLKLVPANAPFLANAHLLIAADCTAYAYASIHNDFMRNRVTLIGCPKLDNVDYTDKLTDILKFNNIKSVTVLKMEVPCCNGIANAVREALIASGKMIPWNVVTISTEGDIIED</sequence>
<dbReference type="PROSITE" id="PS51379">
    <property type="entry name" value="4FE4S_FER_2"/>
    <property type="match status" value="2"/>
</dbReference>
<proteinExistence type="predicted"/>
<dbReference type="InterPro" id="IPR017896">
    <property type="entry name" value="4Fe4S_Fe-S-bd"/>
</dbReference>
<organism evidence="2">
    <name type="scientific">Tepidanaerobacter syntrophicus</name>
    <dbReference type="NCBI Taxonomy" id="224999"/>
    <lineage>
        <taxon>Bacteria</taxon>
        <taxon>Bacillati</taxon>
        <taxon>Bacillota</taxon>
        <taxon>Clostridia</taxon>
        <taxon>Thermosediminibacterales</taxon>
        <taxon>Tepidanaerobacteraceae</taxon>
        <taxon>Tepidanaerobacter</taxon>
    </lineage>
</organism>
<dbReference type="PANTHER" id="PTHR42895:SF1">
    <property type="entry name" value="IRON-SULFUR CLUSTER PROTEIN"/>
    <property type="match status" value="1"/>
</dbReference>
<accession>A0A0U9HFM0</accession>
<dbReference type="OrthoDB" id="9795268at2"/>
<dbReference type="STRING" id="224999.GCA_001485475_00932"/>
<evidence type="ECO:0000313" key="3">
    <source>
        <dbReference type="Proteomes" id="UP000062160"/>
    </source>
</evidence>
<dbReference type="EMBL" id="DF977000">
    <property type="protein sequence ID" value="GAQ24923.1"/>
    <property type="molecule type" value="Genomic_DNA"/>
</dbReference>
<dbReference type="PANTHER" id="PTHR42895">
    <property type="entry name" value="IRON-SULFUR CLUSTER-BINDING PROTEIN-RELATED"/>
    <property type="match status" value="1"/>
</dbReference>
<dbReference type="AlphaFoldDB" id="A0A0U9HFM0"/>